<feature type="signal peptide" evidence="13">
    <location>
        <begin position="1"/>
        <end position="19"/>
    </location>
</feature>
<reference evidence="15" key="1">
    <citation type="journal article" date="2011" name="Genome Biol.">
        <title>Comparative genomics of the social amoebae Dictyostelium discoideum and Dictyostelium purpureum.</title>
        <authorList>
            <consortium name="US DOE Joint Genome Institute (JGI-PGF)"/>
            <person name="Sucgang R."/>
            <person name="Kuo A."/>
            <person name="Tian X."/>
            <person name="Salerno W."/>
            <person name="Parikh A."/>
            <person name="Feasley C.L."/>
            <person name="Dalin E."/>
            <person name="Tu H."/>
            <person name="Huang E."/>
            <person name="Barry K."/>
            <person name="Lindquist E."/>
            <person name="Shapiro H."/>
            <person name="Bruce D."/>
            <person name="Schmutz J."/>
            <person name="Salamov A."/>
            <person name="Fey P."/>
            <person name="Gaudet P."/>
            <person name="Anjard C."/>
            <person name="Babu M.M."/>
            <person name="Basu S."/>
            <person name="Bushmanova Y."/>
            <person name="van der Wel H."/>
            <person name="Katoh-Kurasawa M."/>
            <person name="Dinh C."/>
            <person name="Coutinho P.M."/>
            <person name="Saito T."/>
            <person name="Elias M."/>
            <person name="Schaap P."/>
            <person name="Kay R.R."/>
            <person name="Henrissat B."/>
            <person name="Eichinger L."/>
            <person name="Rivero F."/>
            <person name="Putnam N.H."/>
            <person name="West C.M."/>
            <person name="Loomis W.F."/>
            <person name="Chisholm R.L."/>
            <person name="Shaulsky G."/>
            <person name="Strassmann J.E."/>
            <person name="Queller D.C."/>
            <person name="Kuspa A."/>
            <person name="Grigoriev I.V."/>
        </authorList>
    </citation>
    <scope>NUCLEOTIDE SEQUENCE [LARGE SCALE GENOMIC DNA]</scope>
    <source>
        <strain evidence="15">QSDP1</strain>
    </source>
</reference>
<dbReference type="CDD" id="cd20617">
    <property type="entry name" value="CYP1_2-like"/>
    <property type="match status" value="1"/>
</dbReference>
<keyword evidence="9 12" id="KW-0408">Iron</keyword>
<dbReference type="InterPro" id="IPR002401">
    <property type="entry name" value="Cyt_P450_E_grp-I"/>
</dbReference>
<dbReference type="GO" id="GO:0004497">
    <property type="term" value="F:monooxygenase activity"/>
    <property type="evidence" value="ECO:0007669"/>
    <property type="project" value="UniProtKB-KW"/>
</dbReference>
<keyword evidence="8" id="KW-0560">Oxidoreductase</keyword>
<evidence type="ECO:0000256" key="5">
    <source>
        <dbReference type="ARBA" id="ARBA00022692"/>
    </source>
</evidence>
<dbReference type="KEGG" id="dpp:DICPUDRAFT_74510"/>
<dbReference type="AlphaFoldDB" id="F0Z7Y5"/>
<sequence>MNYLFIILFISIIFFIVKTKKESCTIPGPKGKLIFGNLLDLKGGDIHLKFQEWYYKYGPIYKIKMGSVETVVLTEYPTIKEAFVDNSLIFMQRYQRPSRRVISNWEDLINSNTEMHTHLKKIVISELTMSKLKKMEINLKDEAKRLCSLLDKHAESGETFKINNYIKMFSMNVILRFLFGVTFPYNHLEDGIGLIGVVKNVFESAALPIVSDFIPMLAPLSKKQIDKVKYCTDQLGDHIKEQVEIYKKRKMINDTFEKEDENTTILDKLLKDFEAGEINENNFIGTMIGLMTAGIDTSANTIIFSIIELTNHEKYQEELYSEIRNSVSESDQSSDEGISYSEYKSSIPYLTNVIKETFRKYPAALLGLPHITSQDCEIGGHTIKKGTQVIQNIYATHRNKNVWEEPDRFIPSRFEKEFSTDKNLIHFALGRRSCPGNTLADSEIFTCLATLFKKYKFTNTSPTPLNEVGKFGVSYIAPPTVVKVEKRY</sequence>
<dbReference type="GO" id="GO:0016705">
    <property type="term" value="F:oxidoreductase activity, acting on paired donors, with incorporation or reduction of molecular oxygen"/>
    <property type="evidence" value="ECO:0007669"/>
    <property type="project" value="InterPro"/>
</dbReference>
<dbReference type="OrthoDB" id="1055148at2759"/>
<evidence type="ECO:0000256" key="1">
    <source>
        <dbReference type="ARBA" id="ARBA00001971"/>
    </source>
</evidence>
<dbReference type="EMBL" id="GL870949">
    <property type="protein sequence ID" value="EGC39927.1"/>
    <property type="molecule type" value="Genomic_DNA"/>
</dbReference>
<keyword evidence="6 12" id="KW-0479">Metal-binding</keyword>
<dbReference type="eggNOG" id="KOG0156">
    <property type="taxonomic scope" value="Eukaryota"/>
</dbReference>
<evidence type="ECO:0000313" key="15">
    <source>
        <dbReference type="Proteomes" id="UP000001064"/>
    </source>
</evidence>
<comment type="subcellular location">
    <subcellularLocation>
        <location evidence="2">Membrane</location>
        <topology evidence="2">Single-pass membrane protein</topology>
    </subcellularLocation>
</comment>
<evidence type="ECO:0000313" key="14">
    <source>
        <dbReference type="EMBL" id="EGC39927.1"/>
    </source>
</evidence>
<dbReference type="GeneID" id="10509461"/>
<evidence type="ECO:0000256" key="8">
    <source>
        <dbReference type="ARBA" id="ARBA00023002"/>
    </source>
</evidence>
<evidence type="ECO:0000256" key="3">
    <source>
        <dbReference type="ARBA" id="ARBA00010617"/>
    </source>
</evidence>
<keyword evidence="5" id="KW-0812">Transmembrane</keyword>
<comment type="cofactor">
    <cofactor evidence="1 12">
        <name>heme</name>
        <dbReference type="ChEBI" id="CHEBI:30413"/>
    </cofactor>
</comment>
<dbReference type="InParanoid" id="F0Z7Y5"/>
<dbReference type="VEuPathDB" id="AmoebaDB:DICPUDRAFT_74510"/>
<gene>
    <name evidence="14" type="ORF">DICPUDRAFT_74510</name>
</gene>
<protein>
    <recommendedName>
        <fullName evidence="16">Cytochrome P450 family protein</fullName>
    </recommendedName>
</protein>
<evidence type="ECO:0000256" key="12">
    <source>
        <dbReference type="PIRSR" id="PIRSR602401-1"/>
    </source>
</evidence>
<feature type="binding site" description="axial binding residue" evidence="12">
    <location>
        <position position="434"/>
    </location>
    <ligand>
        <name>heme</name>
        <dbReference type="ChEBI" id="CHEBI:30413"/>
    </ligand>
    <ligandPart>
        <name>Fe</name>
        <dbReference type="ChEBI" id="CHEBI:18248"/>
    </ligandPart>
</feature>
<dbReference type="PANTHER" id="PTHR24303">
    <property type="entry name" value="HEME-BINDING MONOOXYGENASE FAMILY"/>
    <property type="match status" value="1"/>
</dbReference>
<dbReference type="InterPro" id="IPR036396">
    <property type="entry name" value="Cyt_P450_sf"/>
</dbReference>
<keyword evidence="4 12" id="KW-0349">Heme</keyword>
<feature type="chain" id="PRO_5003263408" description="Cytochrome P450 family protein" evidence="13">
    <location>
        <begin position="20"/>
        <end position="488"/>
    </location>
</feature>
<evidence type="ECO:0000256" key="9">
    <source>
        <dbReference type="ARBA" id="ARBA00023004"/>
    </source>
</evidence>
<keyword evidence="10" id="KW-0503">Monooxygenase</keyword>
<evidence type="ECO:0000256" key="2">
    <source>
        <dbReference type="ARBA" id="ARBA00004167"/>
    </source>
</evidence>
<comment type="similarity">
    <text evidence="3">Belongs to the cytochrome P450 family.</text>
</comment>
<dbReference type="Pfam" id="PF00067">
    <property type="entry name" value="p450"/>
    <property type="match status" value="1"/>
</dbReference>
<dbReference type="InterPro" id="IPR001128">
    <property type="entry name" value="Cyt_P450"/>
</dbReference>
<evidence type="ECO:0000256" key="7">
    <source>
        <dbReference type="ARBA" id="ARBA00022989"/>
    </source>
</evidence>
<dbReference type="RefSeq" id="XP_003283556.1">
    <property type="nucleotide sequence ID" value="XM_003283508.1"/>
</dbReference>
<dbReference type="OMA" id="WPVDIFP"/>
<dbReference type="Proteomes" id="UP000001064">
    <property type="component" value="Unassembled WGS sequence"/>
</dbReference>
<organism evidence="14 15">
    <name type="scientific">Dictyostelium purpureum</name>
    <name type="common">Slime mold</name>
    <dbReference type="NCBI Taxonomy" id="5786"/>
    <lineage>
        <taxon>Eukaryota</taxon>
        <taxon>Amoebozoa</taxon>
        <taxon>Evosea</taxon>
        <taxon>Eumycetozoa</taxon>
        <taxon>Dictyostelia</taxon>
        <taxon>Dictyosteliales</taxon>
        <taxon>Dictyosteliaceae</taxon>
        <taxon>Dictyostelium</taxon>
    </lineage>
</organism>
<keyword evidence="15" id="KW-1185">Reference proteome</keyword>
<keyword evidence="11" id="KW-0472">Membrane</keyword>
<evidence type="ECO:0000256" key="13">
    <source>
        <dbReference type="SAM" id="SignalP"/>
    </source>
</evidence>
<dbReference type="STRING" id="5786.F0Z7Y5"/>
<name>F0Z7Y5_DICPU</name>
<evidence type="ECO:0000256" key="6">
    <source>
        <dbReference type="ARBA" id="ARBA00022723"/>
    </source>
</evidence>
<evidence type="ECO:0008006" key="16">
    <source>
        <dbReference type="Google" id="ProtNLM"/>
    </source>
</evidence>
<keyword evidence="13" id="KW-0732">Signal</keyword>
<dbReference type="GO" id="GO:0016020">
    <property type="term" value="C:membrane"/>
    <property type="evidence" value="ECO:0007669"/>
    <property type="project" value="UniProtKB-SubCell"/>
</dbReference>
<dbReference type="PANTHER" id="PTHR24303:SF11">
    <property type="entry name" value="CYTOCHROME P450 513A1-RELATED"/>
    <property type="match status" value="1"/>
</dbReference>
<dbReference type="PRINTS" id="PR00463">
    <property type="entry name" value="EP450I"/>
</dbReference>
<dbReference type="PRINTS" id="PR00385">
    <property type="entry name" value="P450"/>
</dbReference>
<dbReference type="Gene3D" id="1.10.630.10">
    <property type="entry name" value="Cytochrome P450"/>
    <property type="match status" value="1"/>
</dbReference>
<evidence type="ECO:0000256" key="11">
    <source>
        <dbReference type="ARBA" id="ARBA00023136"/>
    </source>
</evidence>
<proteinExistence type="inferred from homology"/>
<dbReference type="SUPFAM" id="SSF48264">
    <property type="entry name" value="Cytochrome P450"/>
    <property type="match status" value="1"/>
</dbReference>
<dbReference type="GO" id="GO:0020037">
    <property type="term" value="F:heme binding"/>
    <property type="evidence" value="ECO:0007669"/>
    <property type="project" value="InterPro"/>
</dbReference>
<accession>F0Z7Y5</accession>
<evidence type="ECO:0000256" key="10">
    <source>
        <dbReference type="ARBA" id="ARBA00023033"/>
    </source>
</evidence>
<dbReference type="GO" id="GO:0005506">
    <property type="term" value="F:iron ion binding"/>
    <property type="evidence" value="ECO:0007669"/>
    <property type="project" value="InterPro"/>
</dbReference>
<keyword evidence="7" id="KW-1133">Transmembrane helix</keyword>
<evidence type="ECO:0000256" key="4">
    <source>
        <dbReference type="ARBA" id="ARBA00022617"/>
    </source>
</evidence>